<dbReference type="PANTHER" id="PTHR21660">
    <property type="entry name" value="THIOESTERASE SUPERFAMILY MEMBER-RELATED"/>
    <property type="match status" value="1"/>
</dbReference>
<dbReference type="Proteomes" id="UP000275069">
    <property type="component" value="Chromosome"/>
</dbReference>
<evidence type="ECO:0000313" key="5">
    <source>
        <dbReference type="Proteomes" id="UP000275069"/>
    </source>
</evidence>
<dbReference type="OrthoDB" id="9813282at2"/>
<keyword evidence="5" id="KW-1185">Reference proteome</keyword>
<reference evidence="4 5" key="1">
    <citation type="submission" date="2018-09" db="EMBL/GenBank/DDBJ databases">
        <title>Genome sequencing of strain 2DFW10M-5.</title>
        <authorList>
            <person name="Heo J."/>
            <person name="Kim S.-J."/>
            <person name="Kwon S.-W."/>
        </authorList>
    </citation>
    <scope>NUCLEOTIDE SEQUENCE [LARGE SCALE GENOMIC DNA]</scope>
    <source>
        <strain evidence="4 5">2DFW10M-5</strain>
    </source>
</reference>
<dbReference type="EMBL" id="CP032624">
    <property type="protein sequence ID" value="AYG02101.1"/>
    <property type="molecule type" value="Genomic_DNA"/>
</dbReference>
<dbReference type="InterPro" id="IPR006683">
    <property type="entry name" value="Thioestr_dom"/>
</dbReference>
<evidence type="ECO:0000313" key="4">
    <source>
        <dbReference type="EMBL" id="AYG02101.1"/>
    </source>
</evidence>
<evidence type="ECO:0000256" key="1">
    <source>
        <dbReference type="ARBA" id="ARBA00008324"/>
    </source>
</evidence>
<dbReference type="GO" id="GO:0047617">
    <property type="term" value="F:fatty acyl-CoA hydrolase activity"/>
    <property type="evidence" value="ECO:0007669"/>
    <property type="project" value="InterPro"/>
</dbReference>
<evidence type="ECO:0000256" key="2">
    <source>
        <dbReference type="ARBA" id="ARBA00022801"/>
    </source>
</evidence>
<protein>
    <submittedName>
        <fullName evidence="4">PaaI family thioesterase</fullName>
    </submittedName>
</protein>
<accession>A0A387BUG5</accession>
<dbReference type="InterPro" id="IPR003736">
    <property type="entry name" value="PAAI_dom"/>
</dbReference>
<dbReference type="Pfam" id="PF03061">
    <property type="entry name" value="4HBT"/>
    <property type="match status" value="1"/>
</dbReference>
<dbReference type="InterPro" id="IPR039298">
    <property type="entry name" value="ACOT13"/>
</dbReference>
<dbReference type="KEGG" id="gry:D7I44_00160"/>
<gene>
    <name evidence="4" type="ORF">D7I44_00160</name>
</gene>
<organism evidence="4 5">
    <name type="scientific">Gryllotalpicola protaetiae</name>
    <dbReference type="NCBI Taxonomy" id="2419771"/>
    <lineage>
        <taxon>Bacteria</taxon>
        <taxon>Bacillati</taxon>
        <taxon>Actinomycetota</taxon>
        <taxon>Actinomycetes</taxon>
        <taxon>Micrococcales</taxon>
        <taxon>Microbacteriaceae</taxon>
        <taxon>Gryllotalpicola</taxon>
    </lineage>
</organism>
<keyword evidence="2" id="KW-0378">Hydrolase</keyword>
<sequence length="168" mass="17496">MTDTDVPARSLTVEWDDPAPAAAQIPSLTGLDYIKGLADGTFPPPPIAKLMGFTVAEVEQGRVVFECEPGEQHYNPIGTVHGGLACTLLDSAIGCAAQTTLQQGQGYTSIDITVSYLRPILASSGTLRCEGVVTKPGSRVAFAEGRLTDGAGRLVATATSSLLVFAMQ</sequence>
<proteinExistence type="inferred from homology"/>
<dbReference type="RefSeq" id="WP_120787635.1">
    <property type="nucleotide sequence ID" value="NZ_CP032624.1"/>
</dbReference>
<feature type="domain" description="Thioesterase" evidence="3">
    <location>
        <begin position="78"/>
        <end position="156"/>
    </location>
</feature>
<dbReference type="CDD" id="cd03443">
    <property type="entry name" value="PaaI_thioesterase"/>
    <property type="match status" value="1"/>
</dbReference>
<dbReference type="SUPFAM" id="SSF54637">
    <property type="entry name" value="Thioesterase/thiol ester dehydrase-isomerase"/>
    <property type="match status" value="1"/>
</dbReference>
<dbReference type="InterPro" id="IPR029069">
    <property type="entry name" value="HotDog_dom_sf"/>
</dbReference>
<dbReference type="PANTHER" id="PTHR21660:SF1">
    <property type="entry name" value="ACYL-COENZYME A THIOESTERASE 13"/>
    <property type="match status" value="1"/>
</dbReference>
<dbReference type="AlphaFoldDB" id="A0A387BUG5"/>
<dbReference type="NCBIfam" id="TIGR00369">
    <property type="entry name" value="unchar_dom_1"/>
    <property type="match status" value="1"/>
</dbReference>
<name>A0A387BUG5_9MICO</name>
<evidence type="ECO:0000259" key="3">
    <source>
        <dbReference type="Pfam" id="PF03061"/>
    </source>
</evidence>
<dbReference type="Gene3D" id="3.10.129.10">
    <property type="entry name" value="Hotdog Thioesterase"/>
    <property type="match status" value="1"/>
</dbReference>
<comment type="similarity">
    <text evidence="1">Belongs to the thioesterase PaaI family.</text>
</comment>